<protein>
    <submittedName>
        <fullName evidence="4">Short-chain dehydrogenase/reductase SDR</fullName>
    </submittedName>
</protein>
<evidence type="ECO:0000256" key="3">
    <source>
        <dbReference type="RuleBase" id="RU000363"/>
    </source>
</evidence>
<dbReference type="InterPro" id="IPR002347">
    <property type="entry name" value="SDR_fam"/>
</dbReference>
<dbReference type="KEGG" id="eat:EAT1b_1156"/>
<dbReference type="CDD" id="cd05233">
    <property type="entry name" value="SDR_c"/>
    <property type="match status" value="1"/>
</dbReference>
<evidence type="ECO:0000313" key="5">
    <source>
        <dbReference type="Proteomes" id="UP000000716"/>
    </source>
</evidence>
<sequence length="252" mass="27856">MDYMKYTVITGASSGIGYETAKLLAEKGKSLVLVARRKEELESLRDEIKSISSDSDVIIKSTDLSYSENVYGLYESLADLDIETWINNAGFGDADLIKDVDLGKIENMIRLNIEALTVLSSLYVRDYHDVEGAQLLNVSSVGGYRIVPNSVTYCATKFFVSAYTEGLAQELKQNGAKLRAKVLAPAATETSFADRARDTEGFDYSENVAKYHTAREMAEFLYELLEGDEVVGIVDPEDYSFSLRGPIKPYAG</sequence>
<dbReference type="PRINTS" id="PR00081">
    <property type="entry name" value="GDHRDH"/>
</dbReference>
<keyword evidence="5" id="KW-1185">Reference proteome</keyword>
<evidence type="ECO:0000256" key="1">
    <source>
        <dbReference type="ARBA" id="ARBA00006484"/>
    </source>
</evidence>
<dbReference type="SUPFAM" id="SSF51735">
    <property type="entry name" value="NAD(P)-binding Rossmann-fold domains"/>
    <property type="match status" value="1"/>
</dbReference>
<name>C4L6Z1_EXISA</name>
<evidence type="ECO:0000256" key="2">
    <source>
        <dbReference type="ARBA" id="ARBA00023002"/>
    </source>
</evidence>
<dbReference type="GO" id="GO:0016491">
    <property type="term" value="F:oxidoreductase activity"/>
    <property type="evidence" value="ECO:0007669"/>
    <property type="project" value="UniProtKB-KW"/>
</dbReference>
<reference evidence="4 5" key="1">
    <citation type="journal article" date="2011" name="J. Bacteriol.">
        <title>Complete genome sequence of the Thermophilic Bacterium Exiguobacterium sp. AT1b.</title>
        <authorList>
            <person name="Vishnivetskaya T.A."/>
            <person name="Lucas S."/>
            <person name="Copeland A."/>
            <person name="Lapidus A."/>
            <person name="Glavina Del Rio T."/>
            <person name="Dalin E."/>
            <person name="Tice H."/>
            <person name="Bruce D.C."/>
            <person name="Goodwin L.A."/>
            <person name="Pitluck S."/>
            <person name="Saunders E."/>
            <person name="Brettin T."/>
            <person name="Detter C."/>
            <person name="Han C."/>
            <person name="Larimer F."/>
            <person name="Land M.L."/>
            <person name="Hauser L.J."/>
            <person name="Kyrpides N.C."/>
            <person name="Ovchinnikova G."/>
            <person name="Kathariou S."/>
            <person name="Ramaley R.F."/>
            <person name="Rodrigues D.F."/>
            <person name="Hendrix C."/>
            <person name="Richardson P."/>
            <person name="Tiedje J.M."/>
        </authorList>
    </citation>
    <scope>NUCLEOTIDE SEQUENCE [LARGE SCALE GENOMIC DNA]</scope>
    <source>
        <strain evidence="5">ATCC BAA-1283 / AT1b</strain>
    </source>
</reference>
<proteinExistence type="inferred from homology"/>
<dbReference type="Pfam" id="PF00106">
    <property type="entry name" value="adh_short"/>
    <property type="match status" value="1"/>
</dbReference>
<accession>C4L6Z1</accession>
<dbReference type="SMR" id="C4L6Z1"/>
<dbReference type="eggNOG" id="COG0300">
    <property type="taxonomic scope" value="Bacteria"/>
</dbReference>
<dbReference type="AlphaFoldDB" id="C4L6Z1"/>
<dbReference type="InterPro" id="IPR036291">
    <property type="entry name" value="NAD(P)-bd_dom_sf"/>
</dbReference>
<organism evidence="4 5">
    <name type="scientific">Exiguobacterium sp. (strain ATCC BAA-1283 / AT1b)</name>
    <dbReference type="NCBI Taxonomy" id="360911"/>
    <lineage>
        <taxon>Bacteria</taxon>
        <taxon>Bacillati</taxon>
        <taxon>Bacillota</taxon>
        <taxon>Bacilli</taxon>
        <taxon>Bacillales</taxon>
        <taxon>Bacillales Family XII. Incertae Sedis</taxon>
        <taxon>Exiguobacterium</taxon>
    </lineage>
</organism>
<dbReference type="Proteomes" id="UP000000716">
    <property type="component" value="Chromosome"/>
</dbReference>
<dbReference type="HOGENOM" id="CLU_010194_2_1_9"/>
<keyword evidence="2" id="KW-0560">Oxidoreductase</keyword>
<dbReference type="PRINTS" id="PR00080">
    <property type="entry name" value="SDRFAMILY"/>
</dbReference>
<dbReference type="STRING" id="360911.EAT1b_1156"/>
<gene>
    <name evidence="4" type="ordered locus">EAT1b_1156</name>
</gene>
<evidence type="ECO:0000313" key="4">
    <source>
        <dbReference type="EMBL" id="ACQ70084.1"/>
    </source>
</evidence>
<dbReference type="PANTHER" id="PTHR42901">
    <property type="entry name" value="ALCOHOL DEHYDROGENASE"/>
    <property type="match status" value="1"/>
</dbReference>
<comment type="similarity">
    <text evidence="1 3">Belongs to the short-chain dehydrogenases/reductases (SDR) family.</text>
</comment>
<dbReference type="InterPro" id="IPR020904">
    <property type="entry name" value="Sc_DH/Rdtase_CS"/>
</dbReference>
<dbReference type="Gene3D" id="3.40.50.720">
    <property type="entry name" value="NAD(P)-binding Rossmann-like Domain"/>
    <property type="match status" value="1"/>
</dbReference>
<dbReference type="PANTHER" id="PTHR42901:SF1">
    <property type="entry name" value="ALCOHOL DEHYDROGENASE"/>
    <property type="match status" value="1"/>
</dbReference>
<dbReference type="EMBL" id="CP001615">
    <property type="protein sequence ID" value="ACQ70084.1"/>
    <property type="molecule type" value="Genomic_DNA"/>
</dbReference>
<dbReference type="PROSITE" id="PS00061">
    <property type="entry name" value="ADH_SHORT"/>
    <property type="match status" value="1"/>
</dbReference>